<dbReference type="Proteomes" id="UP000184731">
    <property type="component" value="Chromosome"/>
</dbReference>
<dbReference type="KEGG" id="saqi:AXG55_08525"/>
<organism evidence="1 2">
    <name type="scientific">Silvanigrella aquatica</name>
    <dbReference type="NCBI Taxonomy" id="1915309"/>
    <lineage>
        <taxon>Bacteria</taxon>
        <taxon>Pseudomonadati</taxon>
        <taxon>Bdellovibrionota</taxon>
        <taxon>Oligoflexia</taxon>
        <taxon>Silvanigrellales</taxon>
        <taxon>Silvanigrellaceae</taxon>
        <taxon>Silvanigrella</taxon>
    </lineage>
</organism>
<protein>
    <recommendedName>
        <fullName evidence="3">Phage tail protein</fullName>
    </recommendedName>
</protein>
<sequence>MKYNEILLSLIPKGLLWEGENFLKLMNGISCIFDRISNDINAIYDECLPISSKLLIDEWEKLFNIKNKNKSISERQKYAAAIMCASGGNTDEFFISIAKIFDKNVHLVKNSDNIDFIASKSKAGHSLGVEKIPKFTAIFVFNIEENQDCINILEKFKPAHLHFIYRFRKN</sequence>
<dbReference type="RefSeq" id="WP_148697692.1">
    <property type="nucleotide sequence ID" value="NZ_CP017834.1"/>
</dbReference>
<proteinExistence type="predicted"/>
<dbReference type="AlphaFoldDB" id="A0A1L4D181"/>
<dbReference type="InterPro" id="IPR018755">
    <property type="entry name" value="Phage_Mu_Gp48"/>
</dbReference>
<evidence type="ECO:0000313" key="1">
    <source>
        <dbReference type="EMBL" id="APJ03947.1"/>
    </source>
</evidence>
<accession>A0A1L4D181</accession>
<reference evidence="1 2" key="1">
    <citation type="submission" date="2016-10" db="EMBL/GenBank/DDBJ databases">
        <title>Silvanigrella aquatica sp. nov., isolated from a freshwater lake located in the Black Forest, Germany, description of Silvanigrellaceae fam. nov., Silvanigrellales ord. nov., reclassification of the order Bdellovibrionales in the class Oligoflexia, reclassification of the families Bacteriovoracaceae and Halobacteriovoraceae in the new order Bacteriovoracales ord. nov., and reclassification of the family Pseudobacteriovoracaceae in the order Oligoflexiales.</title>
        <authorList>
            <person name="Hahn M.W."/>
            <person name="Schmidt J."/>
            <person name="Koll U."/>
            <person name="Rohde M."/>
            <person name="Verbag S."/>
            <person name="Pitt A."/>
            <person name="Nakai R."/>
            <person name="Naganuma T."/>
            <person name="Lang E."/>
        </authorList>
    </citation>
    <scope>NUCLEOTIDE SEQUENCE [LARGE SCALE GENOMIC DNA]</scope>
    <source>
        <strain evidence="1 2">MWH-Nonnen-W8red</strain>
    </source>
</reference>
<evidence type="ECO:0008006" key="3">
    <source>
        <dbReference type="Google" id="ProtNLM"/>
    </source>
</evidence>
<dbReference type="Pfam" id="PF10076">
    <property type="entry name" value="Phage_Mu_Gp48"/>
    <property type="match status" value="1"/>
</dbReference>
<evidence type="ECO:0000313" key="2">
    <source>
        <dbReference type="Proteomes" id="UP000184731"/>
    </source>
</evidence>
<dbReference type="STRING" id="1915309.AXG55_08525"/>
<dbReference type="EMBL" id="CP017834">
    <property type="protein sequence ID" value="APJ03947.1"/>
    <property type="molecule type" value="Genomic_DNA"/>
</dbReference>
<keyword evidence="2" id="KW-1185">Reference proteome</keyword>
<name>A0A1L4D181_9BACT</name>
<gene>
    <name evidence="1" type="ORF">AXG55_08525</name>
</gene>